<dbReference type="SUPFAM" id="SSF55957">
    <property type="entry name" value="Phosphoglucomutase, C-terminal domain"/>
    <property type="match status" value="1"/>
</dbReference>
<evidence type="ECO:0000259" key="13">
    <source>
        <dbReference type="Pfam" id="PF02879"/>
    </source>
</evidence>
<comment type="pathway">
    <text evidence="3">Nucleotide-sugar biosynthesis; GDP-alpha-D-mannose biosynthesis; alpha-D-mannose 1-phosphate from D-fructose 6-phosphate: step 2/2.</text>
</comment>
<comment type="catalytic activity">
    <reaction evidence="1">
        <text>alpha-D-mannose 1-phosphate = D-mannose 6-phosphate</text>
        <dbReference type="Rhea" id="RHEA:11140"/>
        <dbReference type="ChEBI" id="CHEBI:58409"/>
        <dbReference type="ChEBI" id="CHEBI:58735"/>
        <dbReference type="EC" id="5.4.2.8"/>
    </reaction>
</comment>
<sequence>MSIFRAYDIRGIVNEQLGENALTPAIVEQIGQAIGSEAAASKQQKIVVARDGRLSGPQLIESLIKGLQATGRDVINIGLVPTPVLYFATYHLNTGSGVMVTGSHNPPNYNGLKIMIGGEALSGERIQGLKNRLETGELVTGSGTLETINISDAYIKRITDDIKLARPFKVVVDCGNGVAGVLAPKLLKALGCEVIELFCEVDGNFPNHHPDPSMPENLKEMIKVVQAEGADLGLAFDGDGDRLGVVDAKGKVIWPDRQMILYATDLLKRHPGAEILYDVKCTRHLHDAIKQQGGKPKMWKTGHSLIKSEMKKAGSLLGGEMSGHIFFKERWYGFDDALYTAARLLEILSKDARPPEKVFAALPDAVNTPELKLELAEFGEHYELMDKIRNSFQFEGAEIATVDGIRADFKEGWGLVRASNTTPSLVIRFEADNQAALDAIADQFRQQFLAIDSTLKLPF</sequence>
<dbReference type="CDD" id="cd03089">
    <property type="entry name" value="PMM_PGM"/>
    <property type="match status" value="1"/>
</dbReference>
<keyword evidence="9" id="KW-0413">Isomerase</keyword>
<protein>
    <recommendedName>
        <fullName evidence="5">phosphomannomutase</fullName>
        <ecNumber evidence="5">5.4.2.8</ecNumber>
    </recommendedName>
</protein>
<dbReference type="PRINTS" id="PR00509">
    <property type="entry name" value="PGMPMM"/>
</dbReference>
<evidence type="ECO:0000259" key="12">
    <source>
        <dbReference type="Pfam" id="PF02878"/>
    </source>
</evidence>
<proteinExistence type="inferred from homology"/>
<feature type="domain" description="Alpha-D-phosphohexomutase C-terminal" evidence="11">
    <location>
        <begin position="391"/>
        <end position="446"/>
    </location>
</feature>
<dbReference type="Proteomes" id="UP000030428">
    <property type="component" value="Unassembled WGS sequence"/>
</dbReference>
<dbReference type="InterPro" id="IPR005843">
    <property type="entry name" value="A-D-PHexomutase_C"/>
</dbReference>
<dbReference type="InterPro" id="IPR016055">
    <property type="entry name" value="A-D-PHexomutase_a/b/a-I/II/III"/>
</dbReference>
<evidence type="ECO:0000259" key="14">
    <source>
        <dbReference type="Pfam" id="PF02880"/>
    </source>
</evidence>
<evidence type="ECO:0000256" key="7">
    <source>
        <dbReference type="ARBA" id="ARBA00022723"/>
    </source>
</evidence>
<dbReference type="AlphaFoldDB" id="A0A0A6P515"/>
<comment type="cofactor">
    <cofactor evidence="2">
        <name>Mg(2+)</name>
        <dbReference type="ChEBI" id="CHEBI:18420"/>
    </cofactor>
</comment>
<evidence type="ECO:0000256" key="1">
    <source>
        <dbReference type="ARBA" id="ARBA00000586"/>
    </source>
</evidence>
<dbReference type="InterPro" id="IPR005845">
    <property type="entry name" value="A-D-PHexomutase_a/b/a-II"/>
</dbReference>
<dbReference type="Pfam" id="PF02880">
    <property type="entry name" value="PGM_PMM_III"/>
    <property type="match status" value="1"/>
</dbReference>
<evidence type="ECO:0000313" key="16">
    <source>
        <dbReference type="Proteomes" id="UP000030428"/>
    </source>
</evidence>
<keyword evidence="7 10" id="KW-0479">Metal-binding</keyword>
<organism evidence="15 16">
    <name type="scientific">Candidatus Thiomargarita nelsonii</name>
    <dbReference type="NCBI Taxonomy" id="1003181"/>
    <lineage>
        <taxon>Bacteria</taxon>
        <taxon>Pseudomonadati</taxon>
        <taxon>Pseudomonadota</taxon>
        <taxon>Gammaproteobacteria</taxon>
        <taxon>Thiotrichales</taxon>
        <taxon>Thiotrichaceae</taxon>
        <taxon>Thiomargarita</taxon>
    </lineage>
</organism>
<evidence type="ECO:0000256" key="4">
    <source>
        <dbReference type="ARBA" id="ARBA00010231"/>
    </source>
</evidence>
<feature type="domain" description="Alpha-D-phosphohexomutase alpha/beta/alpha" evidence="13">
    <location>
        <begin position="152"/>
        <end position="250"/>
    </location>
</feature>
<dbReference type="Gene3D" id="3.30.310.50">
    <property type="entry name" value="Alpha-D-phosphohexomutase, C-terminal domain"/>
    <property type="match status" value="1"/>
</dbReference>
<evidence type="ECO:0000256" key="10">
    <source>
        <dbReference type="RuleBase" id="RU004326"/>
    </source>
</evidence>
<evidence type="ECO:0000259" key="11">
    <source>
        <dbReference type="Pfam" id="PF00408"/>
    </source>
</evidence>
<dbReference type="Pfam" id="PF00408">
    <property type="entry name" value="PGM_PMM_IV"/>
    <property type="match status" value="1"/>
</dbReference>
<dbReference type="GO" id="GO:0004615">
    <property type="term" value="F:phosphomannomutase activity"/>
    <property type="evidence" value="ECO:0007669"/>
    <property type="project" value="UniProtKB-EC"/>
</dbReference>
<reference evidence="15 16" key="1">
    <citation type="journal article" date="2016" name="Front. Microbiol.">
        <title>Single-Cell (Meta-)Genomics of a Dimorphic Candidatus Thiomargarita nelsonii Reveals Genomic Plasticity.</title>
        <authorList>
            <person name="Flood B.E."/>
            <person name="Fliss P."/>
            <person name="Jones D.S."/>
            <person name="Dick G.J."/>
            <person name="Jain S."/>
            <person name="Kaster A.K."/>
            <person name="Winkel M."/>
            <person name="Mussmann M."/>
            <person name="Bailey J."/>
        </authorList>
    </citation>
    <scope>NUCLEOTIDE SEQUENCE [LARGE SCALE GENOMIC DNA]</scope>
    <source>
        <strain evidence="15">Hydrate Ridge</strain>
    </source>
</reference>
<evidence type="ECO:0000256" key="3">
    <source>
        <dbReference type="ARBA" id="ARBA00004699"/>
    </source>
</evidence>
<dbReference type="EMBL" id="JSZA02000045">
    <property type="protein sequence ID" value="KHD05532.1"/>
    <property type="molecule type" value="Genomic_DNA"/>
</dbReference>
<keyword evidence="16" id="KW-1185">Reference proteome</keyword>
<dbReference type="InterPro" id="IPR016066">
    <property type="entry name" value="A-D-PHexomutase_CS"/>
</dbReference>
<gene>
    <name evidence="15" type="ORF">PN36_13465</name>
</gene>
<accession>A0A0A6P515</accession>
<dbReference type="Pfam" id="PF02879">
    <property type="entry name" value="PGM_PMM_II"/>
    <property type="match status" value="1"/>
</dbReference>
<evidence type="ECO:0000256" key="6">
    <source>
        <dbReference type="ARBA" id="ARBA00022553"/>
    </source>
</evidence>
<dbReference type="GO" id="GO:0000287">
    <property type="term" value="F:magnesium ion binding"/>
    <property type="evidence" value="ECO:0007669"/>
    <property type="project" value="InterPro"/>
</dbReference>
<dbReference type="Gene3D" id="3.40.120.10">
    <property type="entry name" value="Alpha-D-Glucose-1,6-Bisphosphate, subunit A, domain 3"/>
    <property type="match status" value="3"/>
</dbReference>
<dbReference type="GO" id="GO:0005975">
    <property type="term" value="P:carbohydrate metabolic process"/>
    <property type="evidence" value="ECO:0007669"/>
    <property type="project" value="InterPro"/>
</dbReference>
<keyword evidence="8 10" id="KW-0460">Magnesium</keyword>
<dbReference type="Pfam" id="PF02878">
    <property type="entry name" value="PGM_PMM_I"/>
    <property type="match status" value="1"/>
</dbReference>
<feature type="domain" description="Alpha-D-phosphohexomutase alpha/beta/alpha" evidence="14">
    <location>
        <begin position="255"/>
        <end position="363"/>
    </location>
</feature>
<evidence type="ECO:0000313" key="15">
    <source>
        <dbReference type="EMBL" id="KHD05532.1"/>
    </source>
</evidence>
<evidence type="ECO:0000256" key="8">
    <source>
        <dbReference type="ARBA" id="ARBA00022842"/>
    </source>
</evidence>
<dbReference type="InterPro" id="IPR005844">
    <property type="entry name" value="A-D-PHexomutase_a/b/a-I"/>
</dbReference>
<dbReference type="PANTHER" id="PTHR43771:SF2">
    <property type="entry name" value="PHOSPHOMANNOMUTASE_PHOSPHOGLUCOMUTASE"/>
    <property type="match status" value="1"/>
</dbReference>
<comment type="caution">
    <text evidence="15">The sequence shown here is derived from an EMBL/GenBank/DDBJ whole genome shotgun (WGS) entry which is preliminary data.</text>
</comment>
<keyword evidence="6" id="KW-0597">Phosphoprotein</keyword>
<dbReference type="EC" id="5.4.2.8" evidence="5"/>
<dbReference type="InterPro" id="IPR036900">
    <property type="entry name" value="A-D-PHexomutase_C_sf"/>
</dbReference>
<dbReference type="SUPFAM" id="SSF53738">
    <property type="entry name" value="Phosphoglucomutase, first 3 domains"/>
    <property type="match status" value="3"/>
</dbReference>
<dbReference type="PANTHER" id="PTHR43771">
    <property type="entry name" value="PHOSPHOMANNOMUTASE"/>
    <property type="match status" value="1"/>
</dbReference>
<comment type="similarity">
    <text evidence="4 10">Belongs to the phosphohexose mutase family.</text>
</comment>
<feature type="domain" description="Alpha-D-phosphohexomutase alpha/beta/alpha" evidence="12">
    <location>
        <begin position="3"/>
        <end position="136"/>
    </location>
</feature>
<dbReference type="FunFam" id="3.40.120.10:FF:000021">
    <property type="entry name" value="Phosphomannomutase/phosphoglucomutase"/>
    <property type="match status" value="1"/>
</dbReference>
<evidence type="ECO:0000256" key="9">
    <source>
        <dbReference type="ARBA" id="ARBA00023235"/>
    </source>
</evidence>
<dbReference type="PROSITE" id="PS00710">
    <property type="entry name" value="PGM_PMM"/>
    <property type="match status" value="1"/>
</dbReference>
<dbReference type="InterPro" id="IPR005846">
    <property type="entry name" value="A-D-PHexomutase_a/b/a-III"/>
</dbReference>
<name>A0A0A6P515_9GAMM</name>
<evidence type="ECO:0000256" key="5">
    <source>
        <dbReference type="ARBA" id="ARBA00012730"/>
    </source>
</evidence>
<dbReference type="InterPro" id="IPR005841">
    <property type="entry name" value="Alpha-D-phosphohexomutase_SF"/>
</dbReference>
<evidence type="ECO:0000256" key="2">
    <source>
        <dbReference type="ARBA" id="ARBA00001946"/>
    </source>
</evidence>